<dbReference type="EMBL" id="AMSG01000047">
    <property type="protein sequence ID" value="EKF53860.1"/>
    <property type="molecule type" value="Genomic_DNA"/>
</dbReference>
<dbReference type="Gene3D" id="1.10.10.10">
    <property type="entry name" value="Winged helix-like DNA-binding domain superfamily/Winged helix DNA-binding domain"/>
    <property type="match status" value="1"/>
</dbReference>
<dbReference type="InterPro" id="IPR011990">
    <property type="entry name" value="TPR-like_helical_dom_sf"/>
</dbReference>
<dbReference type="PROSITE" id="PS00622">
    <property type="entry name" value="HTH_LUXR_1"/>
    <property type="match status" value="1"/>
</dbReference>
<keyword evidence="1" id="KW-0175">Coiled coil</keyword>
<gene>
    <name evidence="5" type="ORF">I215_15407</name>
</gene>
<feature type="coiled-coil region" evidence="1">
    <location>
        <begin position="454"/>
        <end position="516"/>
    </location>
</feature>
<feature type="domain" description="HTH luxR-type" evidence="4">
    <location>
        <begin position="577"/>
        <end position="604"/>
    </location>
</feature>
<feature type="chain" id="PRO_5003862992" evidence="3">
    <location>
        <begin position="23"/>
        <end position="625"/>
    </location>
</feature>
<feature type="signal peptide" evidence="3">
    <location>
        <begin position="1"/>
        <end position="22"/>
    </location>
</feature>
<comment type="caution">
    <text evidence="5">The sequence shown here is derived from an EMBL/GenBank/DDBJ whole genome shotgun (WGS) entry which is preliminary data.</text>
</comment>
<evidence type="ECO:0000313" key="5">
    <source>
        <dbReference type="EMBL" id="EKF53860.1"/>
    </source>
</evidence>
<evidence type="ECO:0000259" key="4">
    <source>
        <dbReference type="PROSITE" id="PS00622"/>
    </source>
</evidence>
<dbReference type="InterPro" id="IPR000792">
    <property type="entry name" value="Tscrpt_reg_LuxR_C"/>
</dbReference>
<accession>K2PMY3</accession>
<dbReference type="eggNOG" id="COG2909">
    <property type="taxonomic scope" value="Bacteria"/>
</dbReference>
<dbReference type="Gene3D" id="1.25.40.10">
    <property type="entry name" value="Tetratricopeptide repeat domain"/>
    <property type="match status" value="2"/>
</dbReference>
<dbReference type="SUPFAM" id="SSF48452">
    <property type="entry name" value="TPR-like"/>
    <property type="match status" value="2"/>
</dbReference>
<keyword evidence="2" id="KW-0472">Membrane</keyword>
<protein>
    <submittedName>
        <fullName evidence="5">LuxR family transcriptional regulator</fullName>
    </submittedName>
</protein>
<dbReference type="GO" id="GO:0003677">
    <property type="term" value="F:DNA binding"/>
    <property type="evidence" value="ECO:0007669"/>
    <property type="project" value="InterPro"/>
</dbReference>
<dbReference type="Proteomes" id="UP000007364">
    <property type="component" value="Unassembled WGS sequence"/>
</dbReference>
<dbReference type="STRING" id="555500.I215_15407"/>
<dbReference type="RefSeq" id="WP_008992903.1">
    <property type="nucleotide sequence ID" value="NZ_AMSG01000047.1"/>
</dbReference>
<dbReference type="GO" id="GO:0006355">
    <property type="term" value="P:regulation of DNA-templated transcription"/>
    <property type="evidence" value="ECO:0007669"/>
    <property type="project" value="InterPro"/>
</dbReference>
<dbReference type="SMART" id="SM00421">
    <property type="entry name" value="HTH_LUXR"/>
    <property type="match status" value="1"/>
</dbReference>
<dbReference type="InterPro" id="IPR016032">
    <property type="entry name" value="Sig_transdc_resp-reg_C-effctor"/>
</dbReference>
<evidence type="ECO:0000256" key="1">
    <source>
        <dbReference type="SAM" id="Coils"/>
    </source>
</evidence>
<dbReference type="PATRIC" id="fig|555500.3.peg.3174"/>
<proteinExistence type="predicted"/>
<keyword evidence="2" id="KW-1133">Transmembrane helix</keyword>
<keyword evidence="3" id="KW-0732">Signal</keyword>
<keyword evidence="6" id="KW-1185">Reference proteome</keyword>
<name>K2PMY3_9FLAO</name>
<dbReference type="SUPFAM" id="SSF46894">
    <property type="entry name" value="C-terminal effector domain of the bipartite response regulators"/>
    <property type="match status" value="1"/>
</dbReference>
<dbReference type="AlphaFoldDB" id="K2PMY3"/>
<dbReference type="InterPro" id="IPR036388">
    <property type="entry name" value="WH-like_DNA-bd_sf"/>
</dbReference>
<evidence type="ECO:0000256" key="2">
    <source>
        <dbReference type="SAM" id="Phobius"/>
    </source>
</evidence>
<reference evidence="5 6" key="1">
    <citation type="journal article" date="2012" name="J. Bacteriol.">
        <title>Genome Sequence of Galbibacter marinum Type Strain ck-I2-15.</title>
        <authorList>
            <person name="Lai Q."/>
            <person name="Li C."/>
            <person name="Shao Z."/>
        </authorList>
    </citation>
    <scope>NUCLEOTIDE SEQUENCE [LARGE SCALE GENOMIC DNA]</scope>
    <source>
        <strain evidence="6">ck-I2-15</strain>
    </source>
</reference>
<feature type="transmembrane region" description="Helical" evidence="2">
    <location>
        <begin position="417"/>
        <end position="436"/>
    </location>
</feature>
<sequence length="625" mass="72341">MRKTLTIVITLLTLLPFSNIQAQSLIIDSLNTIIKQEKSPNSKRIEAFADLAKITARNNQRDRAMELAQKALKLSYLEDDPGYTGFVQATISYLYSQQDSLKQAYNIMDSALVNATKTDDIILKGRVLLQQGWLENLVDNRGKAYQYMLEALRLFEQKKEQTWLFQSNLYHHLASIQGYWNSPKQQLQYTQLCLETAHKSKDPDAIANAYLSMGSYYLYQSRNKETKQQLDSAKYYYTSILDLTKANQNRIRSKSIQGIAALNMANLYFEFYPIAFKDSASHYINLALEGARKFDQPQILANSYGILSEYALKQNDYQRAEEHLQKAMTEIIASPWGTNRTKSRISNALSRVAEKRGDPAKALEYYKQYMSYDRELFDQEKHSITQKLEVVYQSEKKELALATAKQEAALNKKMNNLYLILISIVLIAIFFVFRAYHFRLKTAKQKQLLLTGLKNEAELQANLKEEETARLEVEQVLLQERLDRLEKELLAGTLHVEEKNQLLSSLTEKLNSLKSTDPMYQQIKRLISKNIEVDKGYDEIKTELTEIRPEFVEGLKKQAEQKLTRLDQKYCFYILMGLTNKEIAAKLNVDPKSIRMARYRIKQKLHLTKDQSLDEFILSLGTKDD</sequence>
<organism evidence="5 6">
    <name type="scientific">Galbibacter marinus</name>
    <dbReference type="NCBI Taxonomy" id="555500"/>
    <lineage>
        <taxon>Bacteria</taxon>
        <taxon>Pseudomonadati</taxon>
        <taxon>Bacteroidota</taxon>
        <taxon>Flavobacteriia</taxon>
        <taxon>Flavobacteriales</taxon>
        <taxon>Flavobacteriaceae</taxon>
        <taxon>Galbibacter</taxon>
    </lineage>
</organism>
<dbReference type="OrthoDB" id="1090267at2"/>
<evidence type="ECO:0000313" key="6">
    <source>
        <dbReference type="Proteomes" id="UP000007364"/>
    </source>
</evidence>
<evidence type="ECO:0000256" key="3">
    <source>
        <dbReference type="SAM" id="SignalP"/>
    </source>
</evidence>
<keyword evidence="2" id="KW-0812">Transmembrane</keyword>
<dbReference type="Pfam" id="PF00196">
    <property type="entry name" value="GerE"/>
    <property type="match status" value="1"/>
</dbReference>